<dbReference type="GO" id="GO:0042910">
    <property type="term" value="F:xenobiotic transmembrane transporter activity"/>
    <property type="evidence" value="ECO:0007669"/>
    <property type="project" value="InterPro"/>
</dbReference>
<dbReference type="PANTHER" id="PTHR43298:SF2">
    <property type="entry name" value="FMN_FAD EXPORTER YEEO-RELATED"/>
    <property type="match status" value="1"/>
</dbReference>
<proteinExistence type="predicted"/>
<organism evidence="4 5">
    <name type="scientific">Legionella lansingensis</name>
    <dbReference type="NCBI Taxonomy" id="45067"/>
    <lineage>
        <taxon>Bacteria</taxon>
        <taxon>Pseudomonadati</taxon>
        <taxon>Pseudomonadota</taxon>
        <taxon>Gammaproteobacteria</taxon>
        <taxon>Legionellales</taxon>
        <taxon>Legionellaceae</taxon>
        <taxon>Legionella</taxon>
    </lineage>
</organism>
<keyword evidence="3" id="KW-1133">Transmembrane helix</keyword>
<protein>
    <submittedName>
        <fullName evidence="4">MATE efflux family protein</fullName>
    </submittedName>
</protein>
<feature type="transmembrane region" description="Helical" evidence="3">
    <location>
        <begin position="179"/>
        <end position="197"/>
    </location>
</feature>
<feature type="transmembrane region" description="Helical" evidence="3">
    <location>
        <begin position="290"/>
        <end position="313"/>
    </location>
</feature>
<evidence type="ECO:0000313" key="5">
    <source>
        <dbReference type="Proteomes" id="UP000054869"/>
    </source>
</evidence>
<feature type="transmembrane region" description="Helical" evidence="3">
    <location>
        <begin position="439"/>
        <end position="457"/>
    </location>
</feature>
<feature type="transmembrane region" description="Helical" evidence="3">
    <location>
        <begin position="78"/>
        <end position="102"/>
    </location>
</feature>
<evidence type="ECO:0000256" key="3">
    <source>
        <dbReference type="SAM" id="Phobius"/>
    </source>
</evidence>
<dbReference type="GO" id="GO:0005886">
    <property type="term" value="C:plasma membrane"/>
    <property type="evidence" value="ECO:0007669"/>
    <property type="project" value="TreeGrafter"/>
</dbReference>
<feature type="transmembrane region" description="Helical" evidence="3">
    <location>
        <begin position="137"/>
        <end position="159"/>
    </location>
</feature>
<feature type="transmembrane region" description="Helical" evidence="3">
    <location>
        <begin position="45"/>
        <end position="66"/>
    </location>
</feature>
<gene>
    <name evidence="4" type="ORF">Llan_1986</name>
</gene>
<dbReference type="OrthoDB" id="9780160at2"/>
<dbReference type="Pfam" id="PF01554">
    <property type="entry name" value="MatE"/>
    <property type="match status" value="1"/>
</dbReference>
<dbReference type="eggNOG" id="COG0534">
    <property type="taxonomic scope" value="Bacteria"/>
</dbReference>
<feature type="transmembrane region" description="Helical" evidence="3">
    <location>
        <begin position="240"/>
        <end position="260"/>
    </location>
</feature>
<feature type="region of interest" description="Disordered" evidence="2">
    <location>
        <begin position="1"/>
        <end position="25"/>
    </location>
</feature>
<dbReference type="GO" id="GO:0015297">
    <property type="term" value="F:antiporter activity"/>
    <property type="evidence" value="ECO:0007669"/>
    <property type="project" value="InterPro"/>
</dbReference>
<evidence type="ECO:0000313" key="4">
    <source>
        <dbReference type="EMBL" id="KTD20057.1"/>
    </source>
</evidence>
<dbReference type="PATRIC" id="fig|45067.4.peg.2079"/>
<dbReference type="Proteomes" id="UP000054869">
    <property type="component" value="Unassembled WGS sequence"/>
</dbReference>
<name>A0A0W0VJT0_9GAMM</name>
<dbReference type="EMBL" id="LNYI01000046">
    <property type="protein sequence ID" value="KTD20057.1"/>
    <property type="molecule type" value="Genomic_DNA"/>
</dbReference>
<evidence type="ECO:0000256" key="1">
    <source>
        <dbReference type="ARBA" id="ARBA00022448"/>
    </source>
</evidence>
<evidence type="ECO:0000256" key="2">
    <source>
        <dbReference type="SAM" id="MobiDB-lite"/>
    </source>
</evidence>
<dbReference type="PANTHER" id="PTHR43298">
    <property type="entry name" value="MULTIDRUG RESISTANCE PROTEIN NORM-RELATED"/>
    <property type="match status" value="1"/>
</dbReference>
<sequence>MKEKKEQENDLLIPINLEEKPEEDSEKKLKEELSALRIMLQTVRIATPMALSFTFTASEIATAMMVARISEDDPDSYLAAATLITTTTNVLACISIAPLFAMSIRASKKQGKLINEEAEVVQDPIKIERLRSKIANIFKSGVGVSTLIMPLPFLGMYFSKSILMDWFGQNEHIAELTQQNLRAYSFALPGLMYRIAAEQMMFAFNKTTPAMAIGLGSFAVGTGLAYFLTFGPPKQGLAGIGYGYVAESYLTCLGFCLYLAKNKIFKDINFFNFLKLDKDILQQAKKMLKLGLPITLQMGFELSAALLIGMFSGWLGQDQLAAQNFATQLFIFAVIPSVALGQTVTQEVSRLIGQQEFRNAMRFARYGLLTSLGLVGTIAIPLAIKPEWLINTLSLSVGDKALQISKTLIPLAATQTVIDTAGYGMTQALRAANDSNIPTYSKISCLVFGILLAYALGLHTSLDIYGIEIGLLIGVALGSMILLPQWINGTNQTTMEKSHLGIIEAPKTESIYGRVKQLFFSKADKQTPSLPGYERIEGYDGP</sequence>
<keyword evidence="5" id="KW-1185">Reference proteome</keyword>
<accession>A0A0W0VJT0</accession>
<feature type="transmembrane region" description="Helical" evidence="3">
    <location>
        <begin position="366"/>
        <end position="384"/>
    </location>
</feature>
<keyword evidence="3" id="KW-0472">Membrane</keyword>
<dbReference type="AlphaFoldDB" id="A0A0W0VJT0"/>
<dbReference type="InterPro" id="IPR002528">
    <property type="entry name" value="MATE_fam"/>
</dbReference>
<feature type="transmembrane region" description="Helical" evidence="3">
    <location>
        <begin position="469"/>
        <end position="487"/>
    </location>
</feature>
<keyword evidence="1" id="KW-0813">Transport</keyword>
<dbReference type="InterPro" id="IPR050222">
    <property type="entry name" value="MATE_MdtK"/>
</dbReference>
<keyword evidence="3" id="KW-0812">Transmembrane</keyword>
<feature type="transmembrane region" description="Helical" evidence="3">
    <location>
        <begin position="325"/>
        <end position="345"/>
    </location>
</feature>
<dbReference type="RefSeq" id="WP_028373002.1">
    <property type="nucleotide sequence ID" value="NZ_CAAAJD010000027.1"/>
</dbReference>
<comment type="caution">
    <text evidence="4">The sequence shown here is derived from an EMBL/GenBank/DDBJ whole genome shotgun (WGS) entry which is preliminary data.</text>
</comment>
<reference evidence="4 5" key="1">
    <citation type="submission" date="2015-11" db="EMBL/GenBank/DDBJ databases">
        <title>Genomic analysis of 38 Legionella species identifies large and diverse effector repertoires.</title>
        <authorList>
            <person name="Burstein D."/>
            <person name="Amaro F."/>
            <person name="Zusman T."/>
            <person name="Lifshitz Z."/>
            <person name="Cohen O."/>
            <person name="Gilbert J.A."/>
            <person name="Pupko T."/>
            <person name="Shuman H.A."/>
            <person name="Segal G."/>
        </authorList>
    </citation>
    <scope>NUCLEOTIDE SEQUENCE [LARGE SCALE GENOMIC DNA]</scope>
    <source>
        <strain evidence="4 5">ATCC 49751</strain>
    </source>
</reference>
<feature type="transmembrane region" description="Helical" evidence="3">
    <location>
        <begin position="209"/>
        <end position="228"/>
    </location>
</feature>